<dbReference type="AlphaFoldDB" id="A0A1H3DHE0"/>
<evidence type="ECO:0000313" key="2">
    <source>
        <dbReference type="Proteomes" id="UP000199529"/>
    </source>
</evidence>
<dbReference type="GO" id="GO:0003677">
    <property type="term" value="F:DNA binding"/>
    <property type="evidence" value="ECO:0007669"/>
    <property type="project" value="InterPro"/>
</dbReference>
<dbReference type="InterPro" id="IPR010982">
    <property type="entry name" value="Lambda_DNA-bd_dom_sf"/>
</dbReference>
<dbReference type="Gene3D" id="1.10.260.40">
    <property type="entry name" value="lambda repressor-like DNA-binding domains"/>
    <property type="match status" value="1"/>
</dbReference>
<evidence type="ECO:0008006" key="3">
    <source>
        <dbReference type="Google" id="ProtNLM"/>
    </source>
</evidence>
<dbReference type="Proteomes" id="UP000199529">
    <property type="component" value="Unassembled WGS sequence"/>
</dbReference>
<dbReference type="STRING" id="418495.SAMN05216215_1013111"/>
<gene>
    <name evidence="1" type="ORF">SAMN05216215_1013111</name>
</gene>
<organism evidence="1 2">
    <name type="scientific">Saccharopolyspora shandongensis</name>
    <dbReference type="NCBI Taxonomy" id="418495"/>
    <lineage>
        <taxon>Bacteria</taxon>
        <taxon>Bacillati</taxon>
        <taxon>Actinomycetota</taxon>
        <taxon>Actinomycetes</taxon>
        <taxon>Pseudonocardiales</taxon>
        <taxon>Pseudonocardiaceae</taxon>
        <taxon>Saccharopolyspora</taxon>
    </lineage>
</organism>
<name>A0A1H3DHE0_9PSEU</name>
<sequence>MATWETLIIPPSVWNADHMREACQKRDVAGILRAVQRGTGASQTQLAMATGILQGRISEILRGTRTVTAFEVFERIADGLAMPDETRVLLGLAPVHPSGLDHLGPIGRAEMLAAYRSQADATPEIRQAASTAQRIDILAVRGLGIIGMNDSLLRATVAQNRPVFRALLLDPDSAAARRRAAEVGESHESFASGVSLCVARLRELREQTGAQVEVYFYDMLPTWRVLALDDVQFVSAFGEEHEGHTSPMYKIAASAHGALHRGFRRFTDELRAQSRQVI</sequence>
<dbReference type="CDD" id="cd00093">
    <property type="entry name" value="HTH_XRE"/>
    <property type="match status" value="1"/>
</dbReference>
<protein>
    <recommendedName>
        <fullName evidence="3">Helix-turn-helix domain-containing protein</fullName>
    </recommendedName>
</protein>
<evidence type="ECO:0000313" key="1">
    <source>
        <dbReference type="EMBL" id="SDX65835.1"/>
    </source>
</evidence>
<proteinExistence type="predicted"/>
<accession>A0A1H3DHE0</accession>
<dbReference type="Pfam" id="PF13560">
    <property type="entry name" value="HTH_31"/>
    <property type="match status" value="1"/>
</dbReference>
<keyword evidence="2" id="KW-1185">Reference proteome</keyword>
<dbReference type="InterPro" id="IPR001387">
    <property type="entry name" value="Cro/C1-type_HTH"/>
</dbReference>
<dbReference type="SUPFAM" id="SSF47413">
    <property type="entry name" value="lambda repressor-like DNA-binding domains"/>
    <property type="match status" value="1"/>
</dbReference>
<reference evidence="2" key="1">
    <citation type="submission" date="2016-10" db="EMBL/GenBank/DDBJ databases">
        <authorList>
            <person name="Varghese N."/>
            <person name="Submissions S."/>
        </authorList>
    </citation>
    <scope>NUCLEOTIDE SEQUENCE [LARGE SCALE GENOMIC DNA]</scope>
    <source>
        <strain evidence="2">CGMCC 4.3530</strain>
    </source>
</reference>
<dbReference type="EMBL" id="FNOK01000013">
    <property type="protein sequence ID" value="SDX65835.1"/>
    <property type="molecule type" value="Genomic_DNA"/>
</dbReference>
<dbReference type="RefSeq" id="WP_218157335.1">
    <property type="nucleotide sequence ID" value="NZ_FNOK01000013.1"/>
</dbReference>